<proteinExistence type="predicted"/>
<name>A0A238FB18_9BASI</name>
<evidence type="ECO:0000313" key="2">
    <source>
        <dbReference type="Proteomes" id="UP000198372"/>
    </source>
</evidence>
<sequence length="74" mass="8309">MGFIALDDGNTRISCYMTSSPNLQLATDSDESIPKTKDPKVLVPPIYHSYLDVFDEGEADLPRPLNSRQRFHLA</sequence>
<dbReference type="OrthoDB" id="3250101at2759"/>
<protein>
    <submittedName>
        <fullName evidence="1">BQ2448_2301 protein</fullName>
    </submittedName>
</protein>
<keyword evidence="2" id="KW-1185">Reference proteome</keyword>
<dbReference type="AlphaFoldDB" id="A0A238FB18"/>
<evidence type="ECO:0000313" key="1">
    <source>
        <dbReference type="EMBL" id="SCV69281.1"/>
    </source>
</evidence>
<organism evidence="1 2">
    <name type="scientific">Microbotryum intermedium</name>
    <dbReference type="NCBI Taxonomy" id="269621"/>
    <lineage>
        <taxon>Eukaryota</taxon>
        <taxon>Fungi</taxon>
        <taxon>Dikarya</taxon>
        <taxon>Basidiomycota</taxon>
        <taxon>Pucciniomycotina</taxon>
        <taxon>Microbotryomycetes</taxon>
        <taxon>Microbotryales</taxon>
        <taxon>Microbotryaceae</taxon>
        <taxon>Microbotryum</taxon>
    </lineage>
</organism>
<dbReference type="EMBL" id="FMSP01000004">
    <property type="protein sequence ID" value="SCV69281.1"/>
    <property type="molecule type" value="Genomic_DNA"/>
</dbReference>
<dbReference type="Proteomes" id="UP000198372">
    <property type="component" value="Unassembled WGS sequence"/>
</dbReference>
<reference evidence="2" key="1">
    <citation type="submission" date="2016-09" db="EMBL/GenBank/DDBJ databases">
        <authorList>
            <person name="Jeantristanb JTB J.-T."/>
            <person name="Ricardo R."/>
        </authorList>
    </citation>
    <scope>NUCLEOTIDE SEQUENCE [LARGE SCALE GENOMIC DNA]</scope>
</reference>
<accession>A0A238FB18</accession>
<gene>
    <name evidence="1" type="ORF">BQ2448_2301</name>
</gene>